<evidence type="ECO:0000313" key="1">
    <source>
        <dbReference type="EMBL" id="MDN4605923.1"/>
    </source>
</evidence>
<comment type="caution">
    <text evidence="1">The sequence shown here is derived from an EMBL/GenBank/DDBJ whole genome shotgun (WGS) entry which is preliminary data.</text>
</comment>
<name>A0ABT8JM90_9BACL</name>
<dbReference type="EMBL" id="JAROCC010000001">
    <property type="protein sequence ID" value="MDN4605923.1"/>
    <property type="molecule type" value="Genomic_DNA"/>
</dbReference>
<dbReference type="Proteomes" id="UP001175097">
    <property type="component" value="Unassembled WGS sequence"/>
</dbReference>
<evidence type="ECO:0000313" key="2">
    <source>
        <dbReference type="Proteomes" id="UP001175097"/>
    </source>
</evidence>
<reference evidence="1" key="1">
    <citation type="submission" date="2023-03" db="EMBL/GenBank/DDBJ databases">
        <title>MT1 and MT2 Draft Genomes of Novel Species.</title>
        <authorList>
            <person name="Venkateswaran K."/>
        </authorList>
    </citation>
    <scope>NUCLEOTIDE SEQUENCE</scope>
    <source>
        <strain evidence="1">F6_3S_P_2</strain>
    </source>
</reference>
<dbReference type="Pfam" id="PF14305">
    <property type="entry name" value="ATPgrasp_TupA"/>
    <property type="match status" value="1"/>
</dbReference>
<accession>A0ABT8JM90</accession>
<gene>
    <name evidence="1" type="ORF">P5G49_00345</name>
</gene>
<dbReference type="InterPro" id="IPR029465">
    <property type="entry name" value="ATPgrasp_TupA"/>
</dbReference>
<organism evidence="1 2">
    <name type="scientific">Sporosarcina highlanderae</name>
    <dbReference type="NCBI Taxonomy" id="3035916"/>
    <lineage>
        <taxon>Bacteria</taxon>
        <taxon>Bacillati</taxon>
        <taxon>Bacillota</taxon>
        <taxon>Bacilli</taxon>
        <taxon>Bacillales</taxon>
        <taxon>Caryophanaceae</taxon>
        <taxon>Sporosarcina</taxon>
    </lineage>
</organism>
<keyword evidence="2" id="KW-1185">Reference proteome</keyword>
<protein>
    <submittedName>
        <fullName evidence="1">ATP-grasp fold amidoligase family protein</fullName>
    </submittedName>
</protein>
<proteinExistence type="predicted"/>
<sequence length="290" mass="34728">MRALLIRLCRVIPDSLYLKVIFYKNIRQVLDLKNPETFNEKLQWLKINDRNPDYTKLVDKYEVRKYIKEKIGEKYLVPLIGVWKNAYEIDFTKMPEQFVLKCNHDSKSVIICKDKNKLDKQKIIKKLNKHLKSNAYWYGREWFYKNVQPLIIAEEYLEDRNSRTLNDYKVLCFNGKARLIQVHCNRGSKNYTQDFYDLEWNHLNIEQGVKLTDNPLEKPGFLEEMITLSEKLAKNLIHARIDWYFVNNQLYFGEITFYDGSGFVRFANSDDDILLGNMINIKDTYENKDF</sequence>